<dbReference type="AlphaFoldDB" id="A0A840CLN8"/>
<accession>A0A840CLN8</accession>
<sequence length="86" mass="10312">MTFSEKKIYDAIDLILWEDWDPIGINDNENIRDEYQGYTPLIFRLKMQGADEVKISKYLFELAWENMGMTSDMEHCRFVAHKIFEI</sequence>
<comment type="caution">
    <text evidence="1">The sequence shown here is derived from an EMBL/GenBank/DDBJ whole genome shotgun (WGS) entry which is preliminary data.</text>
</comment>
<proteinExistence type="predicted"/>
<reference evidence="1 2" key="1">
    <citation type="submission" date="2020-08" db="EMBL/GenBank/DDBJ databases">
        <title>Genomic Encyclopedia of Type Strains, Phase IV (KMG-IV): sequencing the most valuable type-strain genomes for metagenomic binning, comparative biology and taxonomic classification.</title>
        <authorList>
            <person name="Goeker M."/>
        </authorList>
    </citation>
    <scope>NUCLEOTIDE SEQUENCE [LARGE SCALE GENOMIC DNA]</scope>
    <source>
        <strain evidence="1 2">DSM 104969</strain>
    </source>
</reference>
<keyword evidence="2" id="KW-1185">Reference proteome</keyword>
<dbReference type="RefSeq" id="WP_183305306.1">
    <property type="nucleotide sequence ID" value="NZ_JACIEP010000001.1"/>
</dbReference>
<evidence type="ECO:0000313" key="2">
    <source>
        <dbReference type="Proteomes" id="UP000555103"/>
    </source>
</evidence>
<name>A0A840CLN8_9BACT</name>
<organism evidence="1 2">
    <name type="scientific">Dysgonomonas hofstadii</name>
    <dbReference type="NCBI Taxonomy" id="637886"/>
    <lineage>
        <taxon>Bacteria</taxon>
        <taxon>Pseudomonadati</taxon>
        <taxon>Bacteroidota</taxon>
        <taxon>Bacteroidia</taxon>
        <taxon>Bacteroidales</taxon>
        <taxon>Dysgonomonadaceae</taxon>
        <taxon>Dysgonomonas</taxon>
    </lineage>
</organism>
<dbReference type="EMBL" id="JACIEP010000001">
    <property type="protein sequence ID" value="MBB4034364.1"/>
    <property type="molecule type" value="Genomic_DNA"/>
</dbReference>
<evidence type="ECO:0008006" key="3">
    <source>
        <dbReference type="Google" id="ProtNLM"/>
    </source>
</evidence>
<gene>
    <name evidence="1" type="ORF">GGR21_000249</name>
</gene>
<evidence type="ECO:0000313" key="1">
    <source>
        <dbReference type="EMBL" id="MBB4034364.1"/>
    </source>
</evidence>
<dbReference type="Proteomes" id="UP000555103">
    <property type="component" value="Unassembled WGS sequence"/>
</dbReference>
<protein>
    <recommendedName>
        <fullName evidence="3">DUF1871 domain-containing protein</fullName>
    </recommendedName>
</protein>